<dbReference type="Gene3D" id="2.40.50.140">
    <property type="entry name" value="Nucleic acid-binding proteins"/>
    <property type="match status" value="1"/>
</dbReference>
<organism evidence="3">
    <name type="scientific">Rhizosolenia fallax</name>
    <dbReference type="NCBI Taxonomy" id="265545"/>
    <lineage>
        <taxon>Eukaryota</taxon>
        <taxon>Sar</taxon>
        <taxon>Stramenopiles</taxon>
        <taxon>Ochrophyta</taxon>
        <taxon>Bacillariophyta</taxon>
        <taxon>Coscinodiscophyceae</taxon>
        <taxon>Rhizosoleniophycidae</taxon>
        <taxon>Rhizosoleniales</taxon>
        <taxon>Rhizosoleniaceae</taxon>
        <taxon>Rhizosolenia</taxon>
    </lineage>
</organism>
<dbReference type="InterPro" id="IPR000424">
    <property type="entry name" value="Primosome_PriB/ssb"/>
</dbReference>
<dbReference type="GO" id="GO:0003697">
    <property type="term" value="F:single-stranded DNA binding"/>
    <property type="evidence" value="ECO:0007669"/>
    <property type="project" value="InterPro"/>
</dbReference>
<dbReference type="AlphaFoldDB" id="A0A2U9NRU1"/>
<dbReference type="EMBL" id="MG755802">
    <property type="protein sequence ID" value="AWT39596.1"/>
    <property type="molecule type" value="Genomic_DNA"/>
</dbReference>
<name>A0A2U9NRU1_9STRA</name>
<dbReference type="InterPro" id="IPR012340">
    <property type="entry name" value="NA-bd_OB-fold"/>
</dbReference>
<evidence type="ECO:0000313" key="3">
    <source>
        <dbReference type="EMBL" id="AWT39596.1"/>
    </source>
</evidence>
<accession>A0A2U9NRU1</accession>
<sequence length="113" mass="13542">MICFKYIMNYSNFIVRILKKPKQSFLKNNILLTELNVQFPSLRNHNHLNTIDLLIWGNLGKDIIKYYQTNDYILVEGFISFHKEKFMSNQQIKVSVFKIYPLNKNNIQINRTL</sequence>
<dbReference type="PROSITE" id="PS50935">
    <property type="entry name" value="SSB"/>
    <property type="match status" value="1"/>
</dbReference>
<keyword evidence="3" id="KW-0934">Plastid</keyword>
<proteinExistence type="predicted"/>
<geneLocation type="chloroplast" evidence="3"/>
<dbReference type="SUPFAM" id="SSF50249">
    <property type="entry name" value="Nucleic acid-binding proteins"/>
    <property type="match status" value="1"/>
</dbReference>
<reference evidence="3" key="1">
    <citation type="journal article" date="2018" name="Adv. Bot. Res.">
        <title>Evolution of the Plastid Genomes in Diatoms.</title>
        <authorList>
            <person name="Yu M."/>
            <person name="Ashworth M.P."/>
            <person name="Hajrah N.H."/>
            <person name="Khiyami M.A."/>
            <person name="Sabir M.J."/>
            <person name="Alhebshi A.M."/>
            <person name="Al-Malki A.L."/>
            <person name="Sabir J.S.M."/>
            <person name="Theriot E.C."/>
            <person name="Jansen R.K."/>
        </authorList>
    </citation>
    <scope>NUCLEOTIDE SEQUENCE</scope>
</reference>
<evidence type="ECO:0000256" key="1">
    <source>
        <dbReference type="ARBA" id="ARBA00023125"/>
    </source>
</evidence>
<protein>
    <recommendedName>
        <fullName evidence="4">Single-stranded DNA binding protein</fullName>
    </recommendedName>
</protein>
<dbReference type="RefSeq" id="YP_009496883.1">
    <property type="nucleotide sequence ID" value="NC_038003.1"/>
</dbReference>
<evidence type="ECO:0008006" key="4">
    <source>
        <dbReference type="Google" id="ProtNLM"/>
    </source>
</evidence>
<keyword evidence="1 2" id="KW-0238">DNA-binding</keyword>
<keyword evidence="3" id="KW-0150">Chloroplast</keyword>
<dbReference type="GeneID" id="36959338"/>
<evidence type="ECO:0000256" key="2">
    <source>
        <dbReference type="PROSITE-ProRule" id="PRU00252"/>
    </source>
</evidence>
<gene>
    <name evidence="3" type="primary">ycf41</name>
</gene>